<evidence type="ECO:0000256" key="5">
    <source>
        <dbReference type="ARBA" id="ARBA00038359"/>
    </source>
</evidence>
<reference evidence="8 9" key="1">
    <citation type="submission" date="2016-03" db="EMBL/GenBank/DDBJ databases">
        <title>Comparative genomics of Pseudogymnoascus destructans, the fungus causing white-nose syndrome of bats.</title>
        <authorList>
            <person name="Palmer J.M."/>
            <person name="Drees K.P."/>
            <person name="Foster J.T."/>
            <person name="Lindner D.L."/>
        </authorList>
    </citation>
    <scope>NUCLEOTIDE SEQUENCE [LARGE SCALE GENOMIC DNA]</scope>
    <source>
        <strain evidence="8 9">UAMH 10579</strain>
    </source>
</reference>
<dbReference type="Pfam" id="PF20684">
    <property type="entry name" value="Fung_rhodopsin"/>
    <property type="match status" value="1"/>
</dbReference>
<accession>A0A1B8GBF5</accession>
<evidence type="ECO:0000256" key="1">
    <source>
        <dbReference type="ARBA" id="ARBA00004141"/>
    </source>
</evidence>
<dbReference type="AlphaFoldDB" id="A0A1B8GBF5"/>
<keyword evidence="2 6" id="KW-0812">Transmembrane</keyword>
<feature type="transmembrane region" description="Helical" evidence="6">
    <location>
        <begin position="214"/>
        <end position="234"/>
    </location>
</feature>
<dbReference type="Proteomes" id="UP000091956">
    <property type="component" value="Unassembled WGS sequence"/>
</dbReference>
<dbReference type="GO" id="GO:0016020">
    <property type="term" value="C:membrane"/>
    <property type="evidence" value="ECO:0007669"/>
    <property type="project" value="UniProtKB-SubCell"/>
</dbReference>
<reference evidence="9" key="2">
    <citation type="journal article" date="2018" name="Nat. Commun.">
        <title>Extreme sensitivity to ultraviolet light in the fungal pathogen causing white-nose syndrome of bats.</title>
        <authorList>
            <person name="Palmer J.M."/>
            <person name="Drees K.P."/>
            <person name="Foster J.T."/>
            <person name="Lindner D.L."/>
        </authorList>
    </citation>
    <scope>NUCLEOTIDE SEQUENCE [LARGE SCALE GENOMIC DNA]</scope>
    <source>
        <strain evidence="9">UAMH 10579</strain>
    </source>
</reference>
<evidence type="ECO:0000256" key="2">
    <source>
        <dbReference type="ARBA" id="ARBA00022692"/>
    </source>
</evidence>
<evidence type="ECO:0000256" key="6">
    <source>
        <dbReference type="SAM" id="Phobius"/>
    </source>
</evidence>
<feature type="transmembrane region" description="Helical" evidence="6">
    <location>
        <begin position="146"/>
        <end position="169"/>
    </location>
</feature>
<evidence type="ECO:0000256" key="3">
    <source>
        <dbReference type="ARBA" id="ARBA00022989"/>
    </source>
</evidence>
<evidence type="ECO:0000256" key="4">
    <source>
        <dbReference type="ARBA" id="ARBA00023136"/>
    </source>
</evidence>
<dbReference type="InterPro" id="IPR049326">
    <property type="entry name" value="Rhodopsin_dom_fungi"/>
</dbReference>
<feature type="transmembrane region" description="Helical" evidence="6">
    <location>
        <begin position="113"/>
        <end position="134"/>
    </location>
</feature>
<dbReference type="RefSeq" id="XP_018126895.1">
    <property type="nucleotide sequence ID" value="XM_018278647.1"/>
</dbReference>
<dbReference type="EMBL" id="KV460257">
    <property type="protein sequence ID" value="OBT93162.1"/>
    <property type="molecule type" value="Genomic_DNA"/>
</dbReference>
<evidence type="ECO:0000259" key="7">
    <source>
        <dbReference type="Pfam" id="PF20684"/>
    </source>
</evidence>
<sequence length="301" mass="33653">MDAFSDIKPVPPDVILSWPKPNYTDPDRRGPALLIVNCFLLPLAMVVVGMRLYTRLIIVHSAGLDDVFILTPFLIAAVGLTIAVCLAASQYGWDLHIWDVPEADIIPGRIVTWVAQLIFVAATNFTKLSILLFYTRLSTVGIRTPFDYAVWGTIVFVILYIISFSISVITACKRCTNSQAFVYAAAGFSIFEDFIIMMLPVWELKDLNLNLRKKIALIFLFALRSFACITSMIRLKYIIAYGTSVDVTYRNVDIVLWSVLEDYVAIICAGLMCFRPLVIRFLPSMLPTTSLSESKNPGSQA</sequence>
<evidence type="ECO:0000313" key="9">
    <source>
        <dbReference type="Proteomes" id="UP000091956"/>
    </source>
</evidence>
<dbReference type="GeneID" id="28842618"/>
<evidence type="ECO:0000313" key="8">
    <source>
        <dbReference type="EMBL" id="OBT93162.1"/>
    </source>
</evidence>
<organism evidence="8 9">
    <name type="scientific">Pseudogymnoascus verrucosus</name>
    <dbReference type="NCBI Taxonomy" id="342668"/>
    <lineage>
        <taxon>Eukaryota</taxon>
        <taxon>Fungi</taxon>
        <taxon>Dikarya</taxon>
        <taxon>Ascomycota</taxon>
        <taxon>Pezizomycotina</taxon>
        <taxon>Leotiomycetes</taxon>
        <taxon>Thelebolales</taxon>
        <taxon>Thelebolaceae</taxon>
        <taxon>Pseudogymnoascus</taxon>
    </lineage>
</organism>
<keyword evidence="3 6" id="KW-1133">Transmembrane helix</keyword>
<gene>
    <name evidence="8" type="ORF">VE01_09232</name>
</gene>
<protein>
    <recommendedName>
        <fullName evidence="7">Rhodopsin domain-containing protein</fullName>
    </recommendedName>
</protein>
<feature type="transmembrane region" description="Helical" evidence="6">
    <location>
        <begin position="254"/>
        <end position="274"/>
    </location>
</feature>
<keyword evidence="4 6" id="KW-0472">Membrane</keyword>
<feature type="transmembrane region" description="Helical" evidence="6">
    <location>
        <begin position="181"/>
        <end position="202"/>
    </location>
</feature>
<name>A0A1B8GBF5_9PEZI</name>
<feature type="transmembrane region" description="Helical" evidence="6">
    <location>
        <begin position="66"/>
        <end position="93"/>
    </location>
</feature>
<feature type="transmembrane region" description="Helical" evidence="6">
    <location>
        <begin position="32"/>
        <end position="54"/>
    </location>
</feature>
<comment type="subcellular location">
    <subcellularLocation>
        <location evidence="1">Membrane</location>
        <topology evidence="1">Multi-pass membrane protein</topology>
    </subcellularLocation>
</comment>
<dbReference type="InterPro" id="IPR052337">
    <property type="entry name" value="SAT4-like"/>
</dbReference>
<keyword evidence="9" id="KW-1185">Reference proteome</keyword>
<feature type="domain" description="Rhodopsin" evidence="7">
    <location>
        <begin position="50"/>
        <end position="279"/>
    </location>
</feature>
<dbReference type="PANTHER" id="PTHR33048:SF129">
    <property type="entry name" value="INTEGRAL MEMBRANE PROTEIN-RELATED"/>
    <property type="match status" value="1"/>
</dbReference>
<dbReference type="PANTHER" id="PTHR33048">
    <property type="entry name" value="PTH11-LIKE INTEGRAL MEMBRANE PROTEIN (AFU_ORTHOLOGUE AFUA_5G11245)"/>
    <property type="match status" value="1"/>
</dbReference>
<comment type="similarity">
    <text evidence="5">Belongs to the SAT4 family.</text>
</comment>
<proteinExistence type="inferred from homology"/>